<feature type="domain" description="RWP-RK" evidence="6">
    <location>
        <begin position="34"/>
        <end position="121"/>
    </location>
</feature>
<keyword evidence="4" id="KW-0539">Nucleus</keyword>
<evidence type="ECO:0000313" key="7">
    <source>
        <dbReference type="EMBL" id="CAE2317880.1"/>
    </source>
</evidence>
<sequence>MSDSESVASCSHSSEIVDSPETLKTTDTVFVVPRRKRNDPPSDGHRKAAIALTPKQIIKLYTMQQREAADFLGISLTALKVACRRMGLPKWPYIRKASAKGSNTSDDESARTPGSDAESSSVVSERLWWPIDSLQDKHKLAFRDQEILERSLTSWGLSSVGQALWMDEALKHCEFP</sequence>
<dbReference type="GO" id="GO:0003677">
    <property type="term" value="F:DNA binding"/>
    <property type="evidence" value="ECO:0007669"/>
    <property type="project" value="UniProtKB-KW"/>
</dbReference>
<evidence type="ECO:0000256" key="2">
    <source>
        <dbReference type="ARBA" id="ARBA00023125"/>
    </source>
</evidence>
<dbReference type="Pfam" id="PF02042">
    <property type="entry name" value="RWP-RK"/>
    <property type="match status" value="1"/>
</dbReference>
<evidence type="ECO:0000256" key="5">
    <source>
        <dbReference type="SAM" id="MobiDB-lite"/>
    </source>
</evidence>
<feature type="region of interest" description="Disordered" evidence="5">
    <location>
        <begin position="97"/>
        <end position="118"/>
    </location>
</feature>
<keyword evidence="1" id="KW-0805">Transcription regulation</keyword>
<feature type="compositionally biased region" description="Low complexity" evidence="5">
    <location>
        <begin position="1"/>
        <end position="14"/>
    </location>
</feature>
<evidence type="ECO:0000256" key="4">
    <source>
        <dbReference type="ARBA" id="ARBA00023242"/>
    </source>
</evidence>
<feature type="region of interest" description="Disordered" evidence="5">
    <location>
        <begin position="1"/>
        <end position="48"/>
    </location>
</feature>
<accession>A0A7S4NYD8</accession>
<reference evidence="7" key="1">
    <citation type="submission" date="2021-01" db="EMBL/GenBank/DDBJ databases">
        <authorList>
            <person name="Corre E."/>
            <person name="Pelletier E."/>
            <person name="Niang G."/>
            <person name="Scheremetjew M."/>
            <person name="Finn R."/>
            <person name="Kale V."/>
            <person name="Holt S."/>
            <person name="Cochrane G."/>
            <person name="Meng A."/>
            <person name="Brown T."/>
            <person name="Cohen L."/>
        </authorList>
    </citation>
    <scope>NUCLEOTIDE SEQUENCE</scope>
    <source>
        <strain evidence="7">CCMP 2712</strain>
    </source>
</reference>
<proteinExistence type="predicted"/>
<evidence type="ECO:0000256" key="1">
    <source>
        <dbReference type="ARBA" id="ARBA00023015"/>
    </source>
</evidence>
<name>A0A7S4NYD8_GUITH</name>
<protein>
    <recommendedName>
        <fullName evidence="6">RWP-RK domain-containing protein</fullName>
    </recommendedName>
</protein>
<organism evidence="7">
    <name type="scientific">Guillardia theta</name>
    <name type="common">Cryptophyte</name>
    <name type="synonym">Cryptomonas phi</name>
    <dbReference type="NCBI Taxonomy" id="55529"/>
    <lineage>
        <taxon>Eukaryota</taxon>
        <taxon>Cryptophyceae</taxon>
        <taxon>Pyrenomonadales</taxon>
        <taxon>Geminigeraceae</taxon>
        <taxon>Guillardia</taxon>
    </lineage>
</organism>
<gene>
    <name evidence="7" type="ORF">GTHE00462_LOCUS25379</name>
</gene>
<dbReference type="EMBL" id="HBKN01032575">
    <property type="protein sequence ID" value="CAE2317880.1"/>
    <property type="molecule type" value="Transcribed_RNA"/>
</dbReference>
<evidence type="ECO:0000259" key="6">
    <source>
        <dbReference type="PROSITE" id="PS51519"/>
    </source>
</evidence>
<keyword evidence="2" id="KW-0238">DNA-binding</keyword>
<dbReference type="PROSITE" id="PS51519">
    <property type="entry name" value="RWP_RK"/>
    <property type="match status" value="1"/>
</dbReference>
<dbReference type="InterPro" id="IPR003035">
    <property type="entry name" value="RWP-RK_dom"/>
</dbReference>
<keyword evidence="3" id="KW-0804">Transcription</keyword>
<dbReference type="AlphaFoldDB" id="A0A7S4NYD8"/>
<evidence type="ECO:0000256" key="3">
    <source>
        <dbReference type="ARBA" id="ARBA00023163"/>
    </source>
</evidence>